<keyword evidence="4 11" id="KW-0819">tRNA processing</keyword>
<feature type="binding site" evidence="11">
    <location>
        <position position="85"/>
    </location>
    <ligand>
        <name>ATP</name>
        <dbReference type="ChEBI" id="CHEBI:30616"/>
    </ligand>
</feature>
<evidence type="ECO:0000256" key="11">
    <source>
        <dbReference type="HAMAP-Rule" id="MF_03049"/>
    </source>
</evidence>
<gene>
    <name evidence="15" type="ORF">g.24455</name>
</gene>
<evidence type="ECO:0000256" key="2">
    <source>
        <dbReference type="ARBA" id="ARBA00022490"/>
    </source>
</evidence>
<keyword evidence="8 11" id="KW-0067">ATP-binding</keyword>
<dbReference type="GO" id="GO:0004792">
    <property type="term" value="F:thiosulfate-cyanide sulfurtransferase activity"/>
    <property type="evidence" value="ECO:0007669"/>
    <property type="project" value="TreeGrafter"/>
</dbReference>
<dbReference type="GO" id="GO:0005829">
    <property type="term" value="C:cytosol"/>
    <property type="evidence" value="ECO:0007669"/>
    <property type="project" value="UniProtKB-SubCell"/>
</dbReference>
<dbReference type="Gene3D" id="3.40.250.10">
    <property type="entry name" value="Rhodanese-like domain"/>
    <property type="match status" value="1"/>
</dbReference>
<keyword evidence="7 11" id="KW-0862">Zinc</keyword>
<dbReference type="GO" id="GO:0006777">
    <property type="term" value="P:Mo-molybdopterin cofactor biosynthetic process"/>
    <property type="evidence" value="ECO:0007669"/>
    <property type="project" value="UniProtKB-UniRule"/>
</dbReference>
<dbReference type="FunFam" id="3.40.50.720:FF:000206">
    <property type="entry name" value="Adenylyltransferase and sulfurtransferase MOCS3"/>
    <property type="match status" value="1"/>
</dbReference>
<evidence type="ECO:0000256" key="9">
    <source>
        <dbReference type="ARBA" id="ARBA00023150"/>
    </source>
</evidence>
<dbReference type="PANTHER" id="PTHR10953">
    <property type="entry name" value="UBIQUITIN-ACTIVATING ENZYME E1"/>
    <property type="match status" value="1"/>
</dbReference>
<dbReference type="SMART" id="SM00450">
    <property type="entry name" value="RHOD"/>
    <property type="match status" value="1"/>
</dbReference>
<comment type="subcellular location">
    <subcellularLocation>
        <location evidence="1">Cytoplasm</location>
        <location evidence="1">Cytosol</location>
    </subcellularLocation>
</comment>
<evidence type="ECO:0000256" key="6">
    <source>
        <dbReference type="ARBA" id="ARBA00022741"/>
    </source>
</evidence>
<comment type="similarity">
    <text evidence="11">In the N-terminal section; belongs to the HesA/MoeB/ThiF family. UBA4 subfamily.</text>
</comment>
<keyword evidence="13" id="KW-0472">Membrane</keyword>
<evidence type="ECO:0000256" key="13">
    <source>
        <dbReference type="SAM" id="Phobius"/>
    </source>
</evidence>
<comment type="pathway">
    <text evidence="11">tRNA modification; 5-methoxycarbonylmethyl-2-thiouridine-tRNA biosynthesis.</text>
</comment>
<dbReference type="InterPro" id="IPR036873">
    <property type="entry name" value="Rhodanese-like_dom_sf"/>
</dbReference>
<evidence type="ECO:0000256" key="3">
    <source>
        <dbReference type="ARBA" id="ARBA00022679"/>
    </source>
</evidence>
<dbReference type="EC" id="2.7.7.-" evidence="11"/>
<feature type="active site" description="Glycyl thioester intermediate; for adenylyltransferase activity" evidence="11">
    <location>
        <position position="232"/>
    </location>
</feature>
<dbReference type="FunFam" id="3.40.250.10:FF:000014">
    <property type="entry name" value="Adenylyltransferase and sulfurtransferase MOCS3"/>
    <property type="match status" value="1"/>
</dbReference>
<reference evidence="15" key="1">
    <citation type="submission" date="2015-11" db="EMBL/GenBank/DDBJ databases">
        <title>De novo transcriptome assembly of four potential Pierce s Disease insect vectors from Arizona vineyards.</title>
        <authorList>
            <person name="Tassone E.E."/>
        </authorList>
    </citation>
    <scope>NUCLEOTIDE SEQUENCE</scope>
</reference>
<evidence type="ECO:0000256" key="1">
    <source>
        <dbReference type="ARBA" id="ARBA00004514"/>
    </source>
</evidence>
<evidence type="ECO:0000259" key="14">
    <source>
        <dbReference type="PROSITE" id="PS50206"/>
    </source>
</evidence>
<feature type="transmembrane region" description="Helical" evidence="13">
    <location>
        <begin position="78"/>
        <end position="104"/>
    </location>
</feature>
<evidence type="ECO:0000256" key="12">
    <source>
        <dbReference type="SAM" id="Coils"/>
    </source>
</evidence>
<dbReference type="InterPro" id="IPR001763">
    <property type="entry name" value="Rhodanese-like_dom"/>
</dbReference>
<dbReference type="NCBIfam" id="NF004281">
    <property type="entry name" value="PRK05690.1"/>
    <property type="match status" value="1"/>
</dbReference>
<dbReference type="UniPathway" id="UPA00988"/>
<evidence type="ECO:0000256" key="7">
    <source>
        <dbReference type="ARBA" id="ARBA00022833"/>
    </source>
</evidence>
<sequence length="444" mass="48289">MSKRDKIRELKSEIAALKFTIAKKERELKILQESKRSSKDGNNRGSNLSKSDIVRYSRQMIIPQVGVKGQKKLKQTSVLIIGMGGLGCPAALYLAGAGVGYLGLVDYDFVEENNLHRQLLHNEDELGKPKVVSAANALEKLNGRVEVQPYQLQLNSSNALELVSQYDIVVDASDNVATRYLVSDACVLAGRPLVSGSALQLEGQLTVYNHNGGPCYRCLYPEPPAPQTVTNCSDAGVLGAVTGAIGTLQALEVVKIVLGMSGVLSSNLLLFDGENTSFRTIKLRKKNDNCSVCGTDPSVTQLVDYEQFCGAAANDKDANLSLLRDEDRITPEQLCTLMESTVPCLVVDVRQETEFQMCSIPGSINIPLQSLVKNIHSLQTLCAERRDPSEPATLVCMVCRRGNDSQLAVKRLLPLLTDSSLELTDLKGGLHNWAASVDPHFPAY</sequence>
<dbReference type="PANTHER" id="PTHR10953:SF102">
    <property type="entry name" value="ADENYLYLTRANSFERASE AND SULFURTRANSFERASE MOCS3"/>
    <property type="match status" value="1"/>
</dbReference>
<keyword evidence="3 11" id="KW-0808">Transferase</keyword>
<keyword evidence="2 11" id="KW-0963">Cytoplasm</keyword>
<feature type="binding site" evidence="11">
    <location>
        <position position="106"/>
    </location>
    <ligand>
        <name>ATP</name>
        <dbReference type="ChEBI" id="CHEBI:30616"/>
    </ligand>
</feature>
<feature type="binding site" evidence="11">
    <location>
        <position position="215"/>
    </location>
    <ligand>
        <name>Zn(2+)</name>
        <dbReference type="ChEBI" id="CHEBI:29105"/>
    </ligand>
</feature>
<comment type="cofactor">
    <cofactor evidence="11">
        <name>Zn(2+)</name>
        <dbReference type="ChEBI" id="CHEBI:29105"/>
    </cofactor>
    <text evidence="11">Binds 1 zinc ion per subunit.</text>
</comment>
<dbReference type="GO" id="GO:0070566">
    <property type="term" value="F:adenylyltransferase activity"/>
    <property type="evidence" value="ECO:0007669"/>
    <property type="project" value="InterPro"/>
</dbReference>
<feature type="binding site" evidence="11">
    <location>
        <begin position="113"/>
        <end position="117"/>
    </location>
    <ligand>
        <name>ATP</name>
        <dbReference type="ChEBI" id="CHEBI:30616"/>
    </ligand>
</feature>
<dbReference type="CDD" id="cd00757">
    <property type="entry name" value="ThiF_MoeB_HesA_family"/>
    <property type="match status" value="1"/>
</dbReference>
<feature type="binding site" evidence="11">
    <location>
        <position position="218"/>
    </location>
    <ligand>
        <name>Zn(2+)</name>
        <dbReference type="ChEBI" id="CHEBI:29105"/>
    </ligand>
</feature>
<dbReference type="InterPro" id="IPR035985">
    <property type="entry name" value="Ubiquitin-activating_enz"/>
</dbReference>
<organism evidence="15">
    <name type="scientific">Graphocephala atropunctata</name>
    <dbReference type="NCBI Taxonomy" id="36148"/>
    <lineage>
        <taxon>Eukaryota</taxon>
        <taxon>Metazoa</taxon>
        <taxon>Ecdysozoa</taxon>
        <taxon>Arthropoda</taxon>
        <taxon>Hexapoda</taxon>
        <taxon>Insecta</taxon>
        <taxon>Pterygota</taxon>
        <taxon>Neoptera</taxon>
        <taxon>Paraneoptera</taxon>
        <taxon>Hemiptera</taxon>
        <taxon>Auchenorrhyncha</taxon>
        <taxon>Membracoidea</taxon>
        <taxon>Cicadellidae</taxon>
        <taxon>Cicadellinae</taxon>
        <taxon>Cicadellini</taxon>
        <taxon>Graphocephala</taxon>
    </lineage>
</organism>
<dbReference type="GO" id="GO:0032447">
    <property type="term" value="P:protein urmylation"/>
    <property type="evidence" value="ECO:0007669"/>
    <property type="project" value="TreeGrafter"/>
</dbReference>
<feature type="active site" description="Cysteine persulfide intermediate; for sulfurtransferase activity" evidence="11">
    <location>
        <position position="399"/>
    </location>
</feature>
<keyword evidence="10 11" id="KW-0511">Multifunctional enzyme</keyword>
<keyword evidence="9 11" id="KW-0501">Molybdenum cofactor biosynthesis</keyword>
<evidence type="ECO:0000313" key="15">
    <source>
        <dbReference type="EMBL" id="JAT29045.1"/>
    </source>
</evidence>
<dbReference type="SUPFAM" id="SSF69572">
    <property type="entry name" value="Activating enzymes of the ubiquitin-like proteins"/>
    <property type="match status" value="1"/>
</dbReference>
<protein>
    <recommendedName>
        <fullName evidence="11">Adenylyltransferase and sulfurtransferase MOCS3 homolog</fullName>
    </recommendedName>
    <alternativeName>
        <fullName evidence="11">UBA4 homolog</fullName>
    </alternativeName>
    <alternativeName>
        <fullName evidence="11">Ubiquitin-like protein activator 4 homolog</fullName>
    </alternativeName>
    <domain>
        <recommendedName>
            <fullName evidence="11">Adenylyltransferase</fullName>
            <ecNumber evidence="11">2.7.7.-</ecNumber>
        </recommendedName>
    </domain>
    <domain>
        <recommendedName>
            <fullName evidence="11">Sulfurtransferase</fullName>
            <ecNumber evidence="11">2.8.1.-</ecNumber>
        </recommendedName>
    </domain>
</protein>
<keyword evidence="13" id="KW-0812">Transmembrane</keyword>
<evidence type="ECO:0000256" key="5">
    <source>
        <dbReference type="ARBA" id="ARBA00022723"/>
    </source>
</evidence>
<dbReference type="Pfam" id="PF00899">
    <property type="entry name" value="ThiF"/>
    <property type="match status" value="1"/>
</dbReference>
<dbReference type="InterPro" id="IPR045886">
    <property type="entry name" value="ThiF/MoeB/HesA"/>
</dbReference>
<keyword evidence="6 11" id="KW-0547">Nucleotide-binding</keyword>
<dbReference type="GO" id="GO:0002143">
    <property type="term" value="P:tRNA wobble position uridine thiolation"/>
    <property type="evidence" value="ECO:0007669"/>
    <property type="project" value="InterPro"/>
</dbReference>
<dbReference type="EMBL" id="GEBQ01010932">
    <property type="protein sequence ID" value="JAT29045.1"/>
    <property type="molecule type" value="Transcribed_RNA"/>
</dbReference>
<comment type="function">
    <text evidence="11">Plays a central role in 2-thiolation of mcm(5)S(2)U at tRNA wobble positions of cytosolic tRNA(Lys), tRNA(Glu) and tRNA(Gln). Acts by mediating the C-terminal thiocarboxylation of the sulfur carrier URM1. Its N-terminus first activates URM1 as acyl-adenylate (-COAMP), then the persulfide sulfur on the catalytic cysteine is transferred to URM1 to form thiocarboxylation (-COSH) of its C-terminus. The reaction probably involves hydrogen sulfide that is generated from the persulfide intermediate and that acts as nucleophile towards URM1. Subsequently, a transient disulfide bond is formed. Does not use thiosulfate as sulfur donor; NFS1 probably acting as a sulfur donor for thiocarboxylation reactions.</text>
</comment>
<feature type="binding site" evidence="11">
    <location>
        <position position="130"/>
    </location>
    <ligand>
        <name>ATP</name>
        <dbReference type="ChEBI" id="CHEBI:30616"/>
    </ligand>
</feature>
<dbReference type="HAMAP" id="MF_03049">
    <property type="entry name" value="MOCS3_Uba4"/>
    <property type="match status" value="1"/>
</dbReference>
<keyword evidence="5 11" id="KW-0479">Metal-binding</keyword>
<name>A0A1B6LZH7_9HEMI</name>
<dbReference type="EC" id="2.8.1.-" evidence="11"/>
<dbReference type="GO" id="GO:0005524">
    <property type="term" value="F:ATP binding"/>
    <property type="evidence" value="ECO:0007669"/>
    <property type="project" value="UniProtKB-KW"/>
</dbReference>
<accession>A0A1B6LZH7</accession>
<dbReference type="GO" id="GO:0042292">
    <property type="term" value="F:URM1 activating enzyme activity"/>
    <property type="evidence" value="ECO:0007669"/>
    <property type="project" value="TreeGrafter"/>
</dbReference>
<feature type="binding site" evidence="11">
    <location>
        <begin position="174"/>
        <end position="175"/>
    </location>
    <ligand>
        <name>ATP</name>
        <dbReference type="ChEBI" id="CHEBI:30616"/>
    </ligand>
</feature>
<feature type="binding site" evidence="11">
    <location>
        <position position="293"/>
    </location>
    <ligand>
        <name>Zn(2+)</name>
        <dbReference type="ChEBI" id="CHEBI:29105"/>
    </ligand>
</feature>
<evidence type="ECO:0000256" key="10">
    <source>
        <dbReference type="ARBA" id="ARBA00023268"/>
    </source>
</evidence>
<proteinExistence type="inferred from homology"/>
<dbReference type="Pfam" id="PF00581">
    <property type="entry name" value="Rhodanese"/>
    <property type="match status" value="1"/>
</dbReference>
<evidence type="ECO:0000256" key="4">
    <source>
        <dbReference type="ARBA" id="ARBA00022694"/>
    </source>
</evidence>
<feature type="domain" description="Rhodanese" evidence="14">
    <location>
        <begin position="340"/>
        <end position="442"/>
    </location>
</feature>
<dbReference type="InterPro" id="IPR000594">
    <property type="entry name" value="ThiF_NAD_FAD-bd"/>
</dbReference>
<evidence type="ECO:0000256" key="8">
    <source>
        <dbReference type="ARBA" id="ARBA00022840"/>
    </source>
</evidence>
<dbReference type="Gene3D" id="3.40.50.720">
    <property type="entry name" value="NAD(P)-binding Rossmann-like Domain"/>
    <property type="match status" value="1"/>
</dbReference>
<dbReference type="InterPro" id="IPR028885">
    <property type="entry name" value="MOCS3/Uba4"/>
</dbReference>
<dbReference type="PROSITE" id="PS50206">
    <property type="entry name" value="RHODANESE_3"/>
    <property type="match status" value="1"/>
</dbReference>
<feature type="coiled-coil region" evidence="12">
    <location>
        <begin position="7"/>
        <end position="34"/>
    </location>
</feature>
<dbReference type="AlphaFoldDB" id="A0A1B6LZH7"/>
<keyword evidence="13" id="KW-1133">Transmembrane helix</keyword>
<dbReference type="GO" id="GO:0046872">
    <property type="term" value="F:metal ion binding"/>
    <property type="evidence" value="ECO:0007669"/>
    <property type="project" value="UniProtKB-KW"/>
</dbReference>
<feature type="binding site" evidence="11">
    <location>
        <position position="290"/>
    </location>
    <ligand>
        <name>Zn(2+)</name>
        <dbReference type="ChEBI" id="CHEBI:29105"/>
    </ligand>
</feature>
<keyword evidence="12" id="KW-0175">Coiled coil</keyword>